<accession>A0A0F9YFP3</accession>
<evidence type="ECO:0000313" key="1">
    <source>
        <dbReference type="EMBL" id="KKO11002.1"/>
    </source>
</evidence>
<sequence>MFLEFLLVKGLERESYAEMTFTGMGEKDVALGRDDVSKCRDSDDAEELKVRLTRASLMSAPGFDLDN</sequence>
<protein>
    <submittedName>
        <fullName evidence="1">Uncharacterized protein</fullName>
    </submittedName>
</protein>
<reference evidence="1" key="1">
    <citation type="journal article" date="2015" name="Nature">
        <title>Complex archaea that bridge the gap between prokaryotes and eukaryotes.</title>
        <authorList>
            <person name="Spang A."/>
            <person name="Saw J.H."/>
            <person name="Jorgensen S.L."/>
            <person name="Zaremba-Niedzwiedzka K."/>
            <person name="Martijn J."/>
            <person name="Lind A.E."/>
            <person name="van Eijk R."/>
            <person name="Schleper C."/>
            <person name="Guy L."/>
            <person name="Ettema T.J."/>
        </authorList>
    </citation>
    <scope>NUCLEOTIDE SEQUENCE</scope>
</reference>
<dbReference type="AlphaFoldDB" id="A0A0F9YFP3"/>
<dbReference type="EMBL" id="LAZR01000004">
    <property type="protein sequence ID" value="KKO11002.1"/>
    <property type="molecule type" value="Genomic_DNA"/>
</dbReference>
<organism evidence="1">
    <name type="scientific">marine sediment metagenome</name>
    <dbReference type="NCBI Taxonomy" id="412755"/>
    <lineage>
        <taxon>unclassified sequences</taxon>
        <taxon>metagenomes</taxon>
        <taxon>ecological metagenomes</taxon>
    </lineage>
</organism>
<gene>
    <name evidence="1" type="ORF">LCGC14_0024870</name>
</gene>
<name>A0A0F9YFP3_9ZZZZ</name>
<comment type="caution">
    <text evidence="1">The sequence shown here is derived from an EMBL/GenBank/DDBJ whole genome shotgun (WGS) entry which is preliminary data.</text>
</comment>
<proteinExistence type="predicted"/>